<dbReference type="InterPro" id="IPR019800">
    <property type="entry name" value="Glyco_hydro_3_AS"/>
</dbReference>
<comment type="caution">
    <text evidence="6">The sequence shown here is derived from an EMBL/GenBank/DDBJ whole genome shotgun (WGS) entry which is preliminary data.</text>
</comment>
<sequence>MDIKKLVAEMTLEEKAAMCAGSDFWHTKGVERLGVPSVMVTDGPCGLRKQAGESDHLGLNASVTAVSYPTGSCIASSFDRELIQRSGEILGEECQAEDVAVLLGPAVNIKRSPLCGRNFEYFSEDPYAAGEMAAAYIKGVQSKQVGTSLKHFAANSQEHRRMTSDSVVDERTLRELYLPAFEKAVKEAKPWTVMCSYNKLNGTYASENHRLLTEILREDWGYDGMVVSDWGAVNDRVKGVAAGMDLEMPGPGKENATKITEAVLSGTLSEEDLNKAVERVLKVVAQYIENRQPNTAFQYERDHEMARQMAAESMVLLKNEAGILPLSKEKKVAFLGEFAKHPRFQGGGSSHVTCYKITGAVEAAKDLNIVYAPGYSIESQEPQEELLAEAVKAAKEADCAVLFIGITDEMESEGFDRKNLKIPFGQQRLIEEVVKVQKNTIAVIHCGAPVEMPWLNDVKAVLYAYLGGEAVGSAVVDLLYGEKNPSGKLAETFPLRLEDNPSYLYYFGEGDLTEYREGIFVGYRYYDKKDMEVLFPFGYGLSYTEFAYSSLRLDRDSLKDTDSLHVSVKVENIGNRAGKEIVQLYVQDNESSVIRPVKELKGFEKVELAPGEEKEVSFTLDKRSFAYYNTEISDWDVETGDFTIMIGKSSRDIALSAVVRVESTRQYKRVFTINSTFGDIMADPKGQEIVSKMLEKMNLDDIGGEAISKDAMMAMMGYMPLRGALMMGGDKIRPEMIEGLLDQLNA</sequence>
<dbReference type="PRINTS" id="PR00133">
    <property type="entry name" value="GLHYDRLASE3"/>
</dbReference>
<dbReference type="SUPFAM" id="SSF51445">
    <property type="entry name" value="(Trans)glycosidases"/>
    <property type="match status" value="1"/>
</dbReference>
<dbReference type="Proteomes" id="UP001524473">
    <property type="component" value="Unassembled WGS sequence"/>
</dbReference>
<dbReference type="GeneID" id="90533152"/>
<dbReference type="Pfam" id="PF01915">
    <property type="entry name" value="Glyco_hydro_3_C"/>
    <property type="match status" value="1"/>
</dbReference>
<dbReference type="SUPFAM" id="SSF52279">
    <property type="entry name" value="Beta-D-glucan exohydrolase, C-terminal domain"/>
    <property type="match status" value="1"/>
</dbReference>
<evidence type="ECO:0000259" key="5">
    <source>
        <dbReference type="SMART" id="SM01217"/>
    </source>
</evidence>
<dbReference type="InterPro" id="IPR036962">
    <property type="entry name" value="Glyco_hydro_3_N_sf"/>
</dbReference>
<dbReference type="SMART" id="SM01217">
    <property type="entry name" value="Fn3_like"/>
    <property type="match status" value="1"/>
</dbReference>
<accession>A0ABT1S3L2</accession>
<dbReference type="PANTHER" id="PTHR42715:SF10">
    <property type="entry name" value="BETA-GLUCOSIDASE"/>
    <property type="match status" value="1"/>
</dbReference>
<protein>
    <submittedName>
        <fullName evidence="6">Glycoside hydrolase family 3 C-terminal domain-containing protein</fullName>
    </submittedName>
</protein>
<reference evidence="6 7" key="1">
    <citation type="submission" date="2022-06" db="EMBL/GenBank/DDBJ databases">
        <title>Isolation of gut microbiota from human fecal samples.</title>
        <authorList>
            <person name="Pamer E.G."/>
            <person name="Barat B."/>
            <person name="Waligurski E."/>
            <person name="Medina S."/>
            <person name="Paddock L."/>
            <person name="Mostad J."/>
        </authorList>
    </citation>
    <scope>NUCLEOTIDE SEQUENCE [LARGE SCALE GENOMIC DNA]</scope>
    <source>
        <strain evidence="6 7">DFI.9.73</strain>
    </source>
</reference>
<dbReference type="InterPro" id="IPR050288">
    <property type="entry name" value="Cellulose_deg_GH3"/>
</dbReference>
<dbReference type="InterPro" id="IPR002772">
    <property type="entry name" value="Glyco_hydro_3_C"/>
</dbReference>
<dbReference type="InterPro" id="IPR026891">
    <property type="entry name" value="Fn3-like"/>
</dbReference>
<name>A0ABT1S3L2_9FIRM</name>
<dbReference type="Pfam" id="PF14310">
    <property type="entry name" value="Fn3-like"/>
    <property type="match status" value="1"/>
</dbReference>
<keyword evidence="2 4" id="KW-0378">Hydrolase</keyword>
<dbReference type="Gene3D" id="2.60.40.10">
    <property type="entry name" value="Immunoglobulins"/>
    <property type="match status" value="1"/>
</dbReference>
<dbReference type="InterPro" id="IPR001764">
    <property type="entry name" value="Glyco_hydro_3_N"/>
</dbReference>
<keyword evidence="3" id="KW-0119">Carbohydrate metabolism</keyword>
<evidence type="ECO:0000313" key="7">
    <source>
        <dbReference type="Proteomes" id="UP001524473"/>
    </source>
</evidence>
<dbReference type="EMBL" id="JANFZH010000054">
    <property type="protein sequence ID" value="MCQ4841527.1"/>
    <property type="molecule type" value="Genomic_DNA"/>
</dbReference>
<dbReference type="RefSeq" id="WP_066866017.1">
    <property type="nucleotide sequence ID" value="NZ_CABKVV010000014.1"/>
</dbReference>
<dbReference type="Gene3D" id="3.20.20.300">
    <property type="entry name" value="Glycoside hydrolase, family 3, N-terminal domain"/>
    <property type="match status" value="1"/>
</dbReference>
<keyword evidence="4" id="KW-0326">Glycosidase</keyword>
<dbReference type="PROSITE" id="PS00775">
    <property type="entry name" value="GLYCOSYL_HYDROL_F3"/>
    <property type="match status" value="1"/>
</dbReference>
<feature type="domain" description="Fibronectin type III-like" evidence="5">
    <location>
        <begin position="580"/>
        <end position="650"/>
    </location>
</feature>
<evidence type="ECO:0000256" key="4">
    <source>
        <dbReference type="RuleBase" id="RU361161"/>
    </source>
</evidence>
<dbReference type="Pfam" id="PF00933">
    <property type="entry name" value="Glyco_hydro_3"/>
    <property type="match status" value="1"/>
</dbReference>
<evidence type="ECO:0000256" key="3">
    <source>
        <dbReference type="ARBA" id="ARBA00023277"/>
    </source>
</evidence>
<dbReference type="Gene3D" id="3.40.50.1700">
    <property type="entry name" value="Glycoside hydrolase family 3 C-terminal domain"/>
    <property type="match status" value="1"/>
</dbReference>
<gene>
    <name evidence="6" type="ORF">NE695_16580</name>
</gene>
<evidence type="ECO:0000313" key="6">
    <source>
        <dbReference type="EMBL" id="MCQ4841527.1"/>
    </source>
</evidence>
<proteinExistence type="inferred from homology"/>
<dbReference type="InterPro" id="IPR036881">
    <property type="entry name" value="Glyco_hydro_3_C_sf"/>
</dbReference>
<dbReference type="PANTHER" id="PTHR42715">
    <property type="entry name" value="BETA-GLUCOSIDASE"/>
    <property type="match status" value="1"/>
</dbReference>
<keyword evidence="7" id="KW-1185">Reference proteome</keyword>
<evidence type="ECO:0000256" key="2">
    <source>
        <dbReference type="ARBA" id="ARBA00022801"/>
    </source>
</evidence>
<comment type="similarity">
    <text evidence="1 4">Belongs to the glycosyl hydrolase 3 family.</text>
</comment>
<organism evidence="6 7">
    <name type="scientific">Neglectibacter timonensis</name>
    <dbReference type="NCBI Taxonomy" id="1776382"/>
    <lineage>
        <taxon>Bacteria</taxon>
        <taxon>Bacillati</taxon>
        <taxon>Bacillota</taxon>
        <taxon>Clostridia</taxon>
        <taxon>Eubacteriales</taxon>
        <taxon>Oscillospiraceae</taxon>
        <taxon>Neglectibacter</taxon>
    </lineage>
</organism>
<dbReference type="InterPro" id="IPR017853">
    <property type="entry name" value="GH"/>
</dbReference>
<dbReference type="GO" id="GO:0016787">
    <property type="term" value="F:hydrolase activity"/>
    <property type="evidence" value="ECO:0007669"/>
    <property type="project" value="UniProtKB-KW"/>
</dbReference>
<evidence type="ECO:0000256" key="1">
    <source>
        <dbReference type="ARBA" id="ARBA00005336"/>
    </source>
</evidence>
<dbReference type="InterPro" id="IPR013783">
    <property type="entry name" value="Ig-like_fold"/>
</dbReference>